<evidence type="ECO:0000256" key="1">
    <source>
        <dbReference type="ARBA" id="ARBA00024322"/>
    </source>
</evidence>
<dbReference type="RefSeq" id="WP_308985036.1">
    <property type="nucleotide sequence ID" value="NZ_JARXIC010000012.1"/>
</dbReference>
<protein>
    <submittedName>
        <fullName evidence="3">EutN/CcmL family microcompartment protein</fullName>
    </submittedName>
</protein>
<accession>A0ABU1AK66</accession>
<keyword evidence="4" id="KW-1185">Reference proteome</keyword>
<keyword evidence="2" id="KW-1283">Bacterial microcompartment</keyword>
<dbReference type="PANTHER" id="PTHR36539:SF1">
    <property type="entry name" value="BACTERIAL MICROCOMPARTMENT SHELL VERTEX PROTEIN EUTN"/>
    <property type="match status" value="1"/>
</dbReference>
<dbReference type="InterPro" id="IPR004992">
    <property type="entry name" value="EutN_CcmL"/>
</dbReference>
<dbReference type="SUPFAM" id="SSF159133">
    <property type="entry name" value="EutN/CcmL-like"/>
    <property type="match status" value="1"/>
</dbReference>
<reference evidence="3 4" key="1">
    <citation type="submission" date="2023-04" db="EMBL/GenBank/DDBJ databases">
        <title>A novel bacteria isolated from coastal sediment.</title>
        <authorList>
            <person name="Liu X.-J."/>
            <person name="Du Z.-J."/>
        </authorList>
    </citation>
    <scope>NUCLEOTIDE SEQUENCE [LARGE SCALE GENOMIC DNA]</scope>
    <source>
        <strain evidence="3 4">SDUM461004</strain>
    </source>
</reference>
<dbReference type="InterPro" id="IPR036677">
    <property type="entry name" value="EutN_CcmL_sf"/>
</dbReference>
<proteinExistence type="predicted"/>
<sequence>MKVGKVIGNVTLSHADSGLRGGRYLVVMPQGAKELTGQNPSGLSDAWALVAYDNLGAGVGDDILYVEGAEAMQPFEHRTPLDAISVALLDTYRYEPPQSGG</sequence>
<comment type="caution">
    <text evidence="3">The sequence shown here is derived from an EMBL/GenBank/DDBJ whole genome shotgun (WGS) entry which is preliminary data.</text>
</comment>
<dbReference type="EMBL" id="JARXIC010000012">
    <property type="protein sequence ID" value="MDQ8194568.1"/>
    <property type="molecule type" value="Genomic_DNA"/>
</dbReference>
<evidence type="ECO:0000313" key="3">
    <source>
        <dbReference type="EMBL" id="MDQ8194568.1"/>
    </source>
</evidence>
<dbReference type="PROSITE" id="PS51932">
    <property type="entry name" value="BMV"/>
    <property type="match status" value="1"/>
</dbReference>
<dbReference type="PANTHER" id="PTHR36539">
    <property type="entry name" value="ETHANOLAMINE UTILIZATION PROTEIN EUTN"/>
    <property type="match status" value="1"/>
</dbReference>
<gene>
    <name evidence="3" type="ORF">QEH59_09035</name>
</gene>
<name>A0ABU1AK66_9BACT</name>
<organism evidence="3 4">
    <name type="scientific">Thalassobacterium sedimentorum</name>
    <dbReference type="NCBI Taxonomy" id="3041258"/>
    <lineage>
        <taxon>Bacteria</taxon>
        <taxon>Pseudomonadati</taxon>
        <taxon>Verrucomicrobiota</taxon>
        <taxon>Opitutia</taxon>
        <taxon>Puniceicoccales</taxon>
        <taxon>Coraliomargaritaceae</taxon>
        <taxon>Thalassobacterium</taxon>
    </lineage>
</organism>
<evidence type="ECO:0000256" key="2">
    <source>
        <dbReference type="ARBA" id="ARBA00024446"/>
    </source>
</evidence>
<evidence type="ECO:0000313" key="4">
    <source>
        <dbReference type="Proteomes" id="UP001243717"/>
    </source>
</evidence>
<dbReference type="Gene3D" id="2.40.50.220">
    <property type="entry name" value="EutN/Ccml"/>
    <property type="match status" value="1"/>
</dbReference>
<dbReference type="Pfam" id="PF03319">
    <property type="entry name" value="EutN_CcmL"/>
    <property type="match status" value="1"/>
</dbReference>
<dbReference type="Proteomes" id="UP001243717">
    <property type="component" value="Unassembled WGS sequence"/>
</dbReference>
<comment type="subcellular location">
    <subcellularLocation>
        <location evidence="1">Bacterial microcompartment</location>
    </subcellularLocation>
</comment>